<dbReference type="AlphaFoldDB" id="A0A4V2S7C3"/>
<dbReference type="PANTHER" id="PTHR14136">
    <property type="entry name" value="BTB_POZ DOMAIN-CONTAINING PROTEIN KCTD9"/>
    <property type="match status" value="1"/>
</dbReference>
<keyword evidence="1" id="KW-1133">Transmembrane helix</keyword>
<feature type="transmembrane region" description="Helical" evidence="1">
    <location>
        <begin position="12"/>
        <end position="38"/>
    </location>
</feature>
<dbReference type="SUPFAM" id="SSF141571">
    <property type="entry name" value="Pentapeptide repeat-like"/>
    <property type="match status" value="1"/>
</dbReference>
<dbReference type="Pfam" id="PF00805">
    <property type="entry name" value="Pentapeptide"/>
    <property type="match status" value="2"/>
</dbReference>
<dbReference type="InterPro" id="IPR001646">
    <property type="entry name" value="5peptide_repeat"/>
</dbReference>
<evidence type="ECO:0000313" key="3">
    <source>
        <dbReference type="Proteomes" id="UP000295680"/>
    </source>
</evidence>
<evidence type="ECO:0000313" key="2">
    <source>
        <dbReference type="EMBL" id="TCO59390.1"/>
    </source>
</evidence>
<feature type="transmembrane region" description="Helical" evidence="1">
    <location>
        <begin position="70"/>
        <end position="91"/>
    </location>
</feature>
<reference evidence="2 3" key="1">
    <citation type="submission" date="2019-03" db="EMBL/GenBank/DDBJ databases">
        <title>Genomic Encyclopedia of Type Strains, Phase IV (KMG-IV): sequencing the most valuable type-strain genomes for metagenomic binning, comparative biology and taxonomic classification.</title>
        <authorList>
            <person name="Goeker M."/>
        </authorList>
    </citation>
    <scope>NUCLEOTIDE SEQUENCE [LARGE SCALE GENOMIC DNA]</scope>
    <source>
        <strain evidence="2 3">DSM 45934</strain>
    </source>
</reference>
<dbReference type="EMBL" id="SLWS01000004">
    <property type="protein sequence ID" value="TCO59390.1"/>
    <property type="molecule type" value="Genomic_DNA"/>
</dbReference>
<keyword evidence="1" id="KW-0812">Transmembrane</keyword>
<name>A0A4V2S7C3_9PSEU</name>
<keyword evidence="3" id="KW-1185">Reference proteome</keyword>
<comment type="caution">
    <text evidence="2">The sequence shown here is derived from an EMBL/GenBank/DDBJ whole genome shotgun (WGS) entry which is preliminary data.</text>
</comment>
<dbReference type="Proteomes" id="UP000295680">
    <property type="component" value="Unassembled WGS sequence"/>
</dbReference>
<dbReference type="PANTHER" id="PTHR14136:SF17">
    <property type="entry name" value="BTB_POZ DOMAIN-CONTAINING PROTEIN KCTD9"/>
    <property type="match status" value="1"/>
</dbReference>
<dbReference type="OrthoDB" id="4563217at2"/>
<accession>A0A4V2S7C3</accession>
<dbReference type="RefSeq" id="WP_132117254.1">
    <property type="nucleotide sequence ID" value="NZ_SLWS01000004.1"/>
</dbReference>
<gene>
    <name evidence="2" type="ORF">EV192_104231</name>
</gene>
<protein>
    <submittedName>
        <fullName evidence="2">Pentapeptide repeat protein</fullName>
    </submittedName>
</protein>
<dbReference type="Gene3D" id="2.160.20.80">
    <property type="entry name" value="E3 ubiquitin-protein ligase SopA"/>
    <property type="match status" value="1"/>
</dbReference>
<organism evidence="2 3">
    <name type="scientific">Actinocrispum wychmicini</name>
    <dbReference type="NCBI Taxonomy" id="1213861"/>
    <lineage>
        <taxon>Bacteria</taxon>
        <taxon>Bacillati</taxon>
        <taxon>Actinomycetota</taxon>
        <taxon>Actinomycetes</taxon>
        <taxon>Pseudonocardiales</taxon>
        <taxon>Pseudonocardiaceae</taxon>
        <taxon>Actinocrispum</taxon>
    </lineage>
</organism>
<keyword evidence="1" id="KW-0472">Membrane</keyword>
<evidence type="ECO:0000256" key="1">
    <source>
        <dbReference type="SAM" id="Phobius"/>
    </source>
</evidence>
<proteinExistence type="predicted"/>
<dbReference type="InterPro" id="IPR051082">
    <property type="entry name" value="Pentapeptide-BTB/POZ_domain"/>
</dbReference>
<sequence>MAANSKASAQLRILLGVGLIIAILILTAVIVSLPAMVYPVTGELSVNPARLTDKEKIDVLNGTLQLQSSFRAVLIQIVAGLAVVSAAALAWRQYLHTRREAVRQRQEKRQDFHLNLFGEALESLGADAPGLRIGGIYALSRLAEISSSYRSACADVLSTFIRTKSPWPPSSPRPGESEIMLAETGRSLRDYDPDVQTALTVLGKHTYIWHQVDYIRLRHLDLRRANLSDGHYEGVSFAETHLDGGWLKRADFNGAAFRGASLVNANLADAKLDNCNLRDVDLTGATLDGVSMRGAVFDAGTRWPHGFSARTAISNGAVEVPLSASAGSAGPIGVTDE</sequence>